<dbReference type="EMBL" id="GBRH01225416">
    <property type="protein sequence ID" value="JAD72479.1"/>
    <property type="molecule type" value="Transcribed_RNA"/>
</dbReference>
<sequence>MVTTQVPTRTVMMTTSMLSQTGIEELAEMP</sequence>
<name>A0A0A9C839_ARUDO</name>
<protein>
    <submittedName>
        <fullName evidence="1">Uncharacterized protein</fullName>
    </submittedName>
</protein>
<organism evidence="1">
    <name type="scientific">Arundo donax</name>
    <name type="common">Giant reed</name>
    <name type="synonym">Donax arundinaceus</name>
    <dbReference type="NCBI Taxonomy" id="35708"/>
    <lineage>
        <taxon>Eukaryota</taxon>
        <taxon>Viridiplantae</taxon>
        <taxon>Streptophyta</taxon>
        <taxon>Embryophyta</taxon>
        <taxon>Tracheophyta</taxon>
        <taxon>Spermatophyta</taxon>
        <taxon>Magnoliopsida</taxon>
        <taxon>Liliopsida</taxon>
        <taxon>Poales</taxon>
        <taxon>Poaceae</taxon>
        <taxon>PACMAD clade</taxon>
        <taxon>Arundinoideae</taxon>
        <taxon>Arundineae</taxon>
        <taxon>Arundo</taxon>
    </lineage>
</organism>
<dbReference type="AlphaFoldDB" id="A0A0A9C839"/>
<accession>A0A0A9C839</accession>
<reference evidence="1" key="1">
    <citation type="submission" date="2014-09" db="EMBL/GenBank/DDBJ databases">
        <authorList>
            <person name="Magalhaes I.L.F."/>
            <person name="Oliveira U."/>
            <person name="Santos F.R."/>
            <person name="Vidigal T.H.D.A."/>
            <person name="Brescovit A.D."/>
            <person name="Santos A.J."/>
        </authorList>
    </citation>
    <scope>NUCLEOTIDE SEQUENCE</scope>
    <source>
        <tissue evidence="1">Shoot tissue taken approximately 20 cm above the soil surface</tissue>
    </source>
</reference>
<reference evidence="1" key="2">
    <citation type="journal article" date="2015" name="Data Brief">
        <title>Shoot transcriptome of the giant reed, Arundo donax.</title>
        <authorList>
            <person name="Barrero R.A."/>
            <person name="Guerrero F.D."/>
            <person name="Moolhuijzen P."/>
            <person name="Goolsby J.A."/>
            <person name="Tidwell J."/>
            <person name="Bellgard S.E."/>
            <person name="Bellgard M.I."/>
        </authorList>
    </citation>
    <scope>NUCLEOTIDE SEQUENCE</scope>
    <source>
        <tissue evidence="1">Shoot tissue taken approximately 20 cm above the soil surface</tissue>
    </source>
</reference>
<evidence type="ECO:0000313" key="1">
    <source>
        <dbReference type="EMBL" id="JAD72479.1"/>
    </source>
</evidence>
<proteinExistence type="predicted"/>